<dbReference type="Bgee" id="ENSORLG00000029417">
    <property type="expression patterns" value="Expressed in adult organism and 6 other cell types or tissues"/>
</dbReference>
<feature type="chain" id="PRO_5017278164" description="Ribonuclease A-domain domain-containing protein" evidence="5">
    <location>
        <begin position="28"/>
        <end position="155"/>
    </location>
</feature>
<dbReference type="Ensembl" id="ENSORLT00000029433.1">
    <property type="protein sequence ID" value="ENSORLP00000034548.1"/>
    <property type="gene ID" value="ENSORLG00000029417.1"/>
</dbReference>
<feature type="domain" description="Ribonuclease A-domain" evidence="6">
    <location>
        <begin position="25"/>
        <end position="138"/>
    </location>
</feature>
<dbReference type="InterPro" id="IPR001427">
    <property type="entry name" value="RNaseA"/>
</dbReference>
<evidence type="ECO:0000313" key="8">
    <source>
        <dbReference type="Proteomes" id="UP000001038"/>
    </source>
</evidence>
<feature type="signal peptide" evidence="5">
    <location>
        <begin position="1"/>
        <end position="27"/>
    </location>
</feature>
<accession>A0A3B3HT95</accession>
<dbReference type="GO" id="GO:0003676">
    <property type="term" value="F:nucleic acid binding"/>
    <property type="evidence" value="ECO:0007669"/>
    <property type="project" value="InterPro"/>
</dbReference>
<evidence type="ECO:0000256" key="4">
    <source>
        <dbReference type="ARBA" id="ARBA00023157"/>
    </source>
</evidence>
<reference evidence="7" key="3">
    <citation type="submission" date="2025-09" db="UniProtKB">
        <authorList>
            <consortium name="Ensembl"/>
        </authorList>
    </citation>
    <scope>IDENTIFICATION</scope>
    <source>
        <strain evidence="7">Hd-rR</strain>
    </source>
</reference>
<evidence type="ECO:0000256" key="2">
    <source>
        <dbReference type="ARBA" id="ARBA00005600"/>
    </source>
</evidence>
<organism evidence="7 8">
    <name type="scientific">Oryzias latipes</name>
    <name type="common">Japanese rice fish</name>
    <name type="synonym">Japanese killifish</name>
    <dbReference type="NCBI Taxonomy" id="8090"/>
    <lineage>
        <taxon>Eukaryota</taxon>
        <taxon>Metazoa</taxon>
        <taxon>Chordata</taxon>
        <taxon>Craniata</taxon>
        <taxon>Vertebrata</taxon>
        <taxon>Euteleostomi</taxon>
        <taxon>Actinopterygii</taxon>
        <taxon>Neopterygii</taxon>
        <taxon>Teleostei</taxon>
        <taxon>Neoteleostei</taxon>
        <taxon>Acanthomorphata</taxon>
        <taxon>Ovalentaria</taxon>
        <taxon>Atherinomorphae</taxon>
        <taxon>Beloniformes</taxon>
        <taxon>Adrianichthyidae</taxon>
        <taxon>Oryziinae</taxon>
        <taxon>Oryzias</taxon>
    </lineage>
</organism>
<reference evidence="7" key="2">
    <citation type="submission" date="2025-08" db="UniProtKB">
        <authorList>
            <consortium name="Ensembl"/>
        </authorList>
    </citation>
    <scope>IDENTIFICATION</scope>
    <source>
        <strain evidence="7">Hd-rR</strain>
    </source>
</reference>
<evidence type="ECO:0000259" key="6">
    <source>
        <dbReference type="SMART" id="SM00092"/>
    </source>
</evidence>
<dbReference type="InParanoid" id="A0A3B3HT95"/>
<evidence type="ECO:0000256" key="1">
    <source>
        <dbReference type="ARBA" id="ARBA00004613"/>
    </source>
</evidence>
<dbReference type="SUPFAM" id="SSF54076">
    <property type="entry name" value="RNase A-like"/>
    <property type="match status" value="1"/>
</dbReference>
<keyword evidence="5" id="KW-0732">Signal</keyword>
<dbReference type="GO" id="GO:0001525">
    <property type="term" value="P:angiogenesis"/>
    <property type="evidence" value="ECO:0000318"/>
    <property type="project" value="GO_Central"/>
</dbReference>
<keyword evidence="4" id="KW-1015">Disulfide bond</keyword>
<name>A0A3B3HT95_ORYLA</name>
<comment type="subcellular location">
    <subcellularLocation>
        <location evidence="1">Secreted</location>
    </subcellularLocation>
</comment>
<dbReference type="GO" id="GO:0004540">
    <property type="term" value="F:RNA nuclease activity"/>
    <property type="evidence" value="ECO:0000318"/>
    <property type="project" value="GO_Central"/>
</dbReference>
<dbReference type="GO" id="GO:0050829">
    <property type="term" value="P:defense response to Gram-negative bacterium"/>
    <property type="evidence" value="ECO:0000318"/>
    <property type="project" value="GO_Central"/>
</dbReference>
<proteinExistence type="inferred from homology"/>
<reference evidence="7 8" key="1">
    <citation type="journal article" date="2007" name="Nature">
        <title>The medaka draft genome and insights into vertebrate genome evolution.</title>
        <authorList>
            <person name="Kasahara M."/>
            <person name="Naruse K."/>
            <person name="Sasaki S."/>
            <person name="Nakatani Y."/>
            <person name="Qu W."/>
            <person name="Ahsan B."/>
            <person name="Yamada T."/>
            <person name="Nagayasu Y."/>
            <person name="Doi K."/>
            <person name="Kasai Y."/>
            <person name="Jindo T."/>
            <person name="Kobayashi D."/>
            <person name="Shimada A."/>
            <person name="Toyoda A."/>
            <person name="Kuroki Y."/>
            <person name="Fujiyama A."/>
            <person name="Sasaki T."/>
            <person name="Shimizu A."/>
            <person name="Asakawa S."/>
            <person name="Shimizu N."/>
            <person name="Hashimoto S."/>
            <person name="Yang J."/>
            <person name="Lee Y."/>
            <person name="Matsushima K."/>
            <person name="Sugano S."/>
            <person name="Sakaizumi M."/>
            <person name="Narita T."/>
            <person name="Ohishi K."/>
            <person name="Haga S."/>
            <person name="Ohta F."/>
            <person name="Nomoto H."/>
            <person name="Nogata K."/>
            <person name="Morishita T."/>
            <person name="Endo T."/>
            <person name="Shin-I T."/>
            <person name="Takeda H."/>
            <person name="Morishita S."/>
            <person name="Kohara Y."/>
        </authorList>
    </citation>
    <scope>NUCLEOTIDE SEQUENCE [LARGE SCALE GENOMIC DNA]</scope>
    <source>
        <strain evidence="7 8">Hd-rR</strain>
    </source>
</reference>
<sequence length="155" mass="17616">MPTTRTSAVFRLGCLLILMLVDDSSLATFETFRRQNIRDPIGENECEEMIRGREINVRTCKEAHPFIVSTEIELRDICKGKGNLDMITSTRKFTIVRCVLNRGAKYPDCKYQGSVLTNRPLVVKCENNLPIHFYDDTNRPRPAGSARHAPVCPCK</sequence>
<dbReference type="Pfam" id="PF00074">
    <property type="entry name" value="RnaseA"/>
    <property type="match status" value="1"/>
</dbReference>
<comment type="similarity">
    <text evidence="2">Belongs to the pancreatic ribonuclease family.</text>
</comment>
<dbReference type="InterPro" id="IPR036816">
    <property type="entry name" value="RNaseA-like_dom_sf"/>
</dbReference>
<protein>
    <recommendedName>
        <fullName evidence="6">Ribonuclease A-domain domain-containing protein</fullName>
    </recommendedName>
</protein>
<dbReference type="GO" id="GO:0050830">
    <property type="term" value="P:defense response to Gram-positive bacterium"/>
    <property type="evidence" value="ECO:0000318"/>
    <property type="project" value="GO_Central"/>
</dbReference>
<evidence type="ECO:0000313" key="7">
    <source>
        <dbReference type="Ensembl" id="ENSORLP00000034548.1"/>
    </source>
</evidence>
<evidence type="ECO:0000256" key="3">
    <source>
        <dbReference type="ARBA" id="ARBA00022525"/>
    </source>
</evidence>
<keyword evidence="3" id="KW-0964">Secreted</keyword>
<evidence type="ECO:0000256" key="5">
    <source>
        <dbReference type="SAM" id="SignalP"/>
    </source>
</evidence>
<dbReference type="AlphaFoldDB" id="A0A3B3HT95"/>
<dbReference type="InterPro" id="IPR023412">
    <property type="entry name" value="RNaseA_domain"/>
</dbReference>
<dbReference type="Proteomes" id="UP000001038">
    <property type="component" value="Chromosome 2"/>
</dbReference>
<dbReference type="PANTHER" id="PTHR11437:SF10">
    <property type="entry name" value="ANGIOGENIN-RELATED"/>
    <property type="match status" value="1"/>
</dbReference>
<dbReference type="SMART" id="SM00092">
    <property type="entry name" value="RNAse_Pc"/>
    <property type="match status" value="1"/>
</dbReference>
<dbReference type="PANTHER" id="PTHR11437">
    <property type="entry name" value="RIBONUCLEASE"/>
    <property type="match status" value="1"/>
</dbReference>
<dbReference type="GO" id="GO:0005576">
    <property type="term" value="C:extracellular region"/>
    <property type="evidence" value="ECO:0007669"/>
    <property type="project" value="UniProtKB-SubCell"/>
</dbReference>
<dbReference type="Gene3D" id="3.10.130.10">
    <property type="entry name" value="Ribonuclease A-like domain"/>
    <property type="match status" value="1"/>
</dbReference>
<keyword evidence="8" id="KW-1185">Reference proteome</keyword>
<dbReference type="GeneTree" id="ENSGT01040000241517"/>